<dbReference type="Pfam" id="PF01584">
    <property type="entry name" value="CheW"/>
    <property type="match status" value="1"/>
</dbReference>
<evidence type="ECO:0000259" key="1">
    <source>
        <dbReference type="PROSITE" id="PS50851"/>
    </source>
</evidence>
<evidence type="ECO:0000313" key="2">
    <source>
        <dbReference type="EMBL" id="PIE33475.1"/>
    </source>
</evidence>
<dbReference type="GO" id="GO:0006935">
    <property type="term" value="P:chemotaxis"/>
    <property type="evidence" value="ECO:0007669"/>
    <property type="project" value="InterPro"/>
</dbReference>
<dbReference type="EMBL" id="PDSK01000098">
    <property type="protein sequence ID" value="PIE33475.1"/>
    <property type="molecule type" value="Genomic_DNA"/>
</dbReference>
<dbReference type="PANTHER" id="PTHR22617">
    <property type="entry name" value="CHEMOTAXIS SENSOR HISTIDINE KINASE-RELATED"/>
    <property type="match status" value="1"/>
</dbReference>
<dbReference type="Gene3D" id="2.30.30.40">
    <property type="entry name" value="SH3 Domains"/>
    <property type="match status" value="1"/>
</dbReference>
<dbReference type="InterPro" id="IPR036061">
    <property type="entry name" value="CheW-like_dom_sf"/>
</dbReference>
<feature type="domain" description="CheW-like" evidence="1">
    <location>
        <begin position="45"/>
        <end position="185"/>
    </location>
</feature>
<comment type="caution">
    <text evidence="2">The sequence shown here is derived from an EMBL/GenBank/DDBJ whole genome shotgun (WGS) entry which is preliminary data.</text>
</comment>
<dbReference type="PANTHER" id="PTHR22617:SF23">
    <property type="entry name" value="CHEMOTAXIS PROTEIN CHEW"/>
    <property type="match status" value="1"/>
</dbReference>
<name>A0A2G6KCW2_9BACT</name>
<dbReference type="InterPro" id="IPR002545">
    <property type="entry name" value="CheW-lke_dom"/>
</dbReference>
<organism evidence="2 3">
    <name type="scientific">candidate division KSB3 bacterium</name>
    <dbReference type="NCBI Taxonomy" id="2044937"/>
    <lineage>
        <taxon>Bacteria</taxon>
        <taxon>candidate division KSB3</taxon>
    </lineage>
</organism>
<protein>
    <recommendedName>
        <fullName evidence="1">CheW-like domain-containing protein</fullName>
    </recommendedName>
</protein>
<reference evidence="2 3" key="1">
    <citation type="submission" date="2017-10" db="EMBL/GenBank/DDBJ databases">
        <title>Novel microbial diversity and functional potential in the marine mammal oral microbiome.</title>
        <authorList>
            <person name="Dudek N.K."/>
            <person name="Sun C.L."/>
            <person name="Burstein D."/>
            <person name="Kantor R.S."/>
            <person name="Aliaga Goltsman D.S."/>
            <person name="Bik E.M."/>
            <person name="Thomas B.C."/>
            <person name="Banfield J.F."/>
            <person name="Relman D.A."/>
        </authorList>
    </citation>
    <scope>NUCLEOTIDE SEQUENCE [LARGE SCALE GENOMIC DNA]</scope>
    <source>
        <strain evidence="2">DOLJORAL78_47_16</strain>
    </source>
</reference>
<dbReference type="InterPro" id="IPR039315">
    <property type="entry name" value="CheW"/>
</dbReference>
<dbReference type="Proteomes" id="UP000230821">
    <property type="component" value="Unassembled WGS sequence"/>
</dbReference>
<dbReference type="PROSITE" id="PS50851">
    <property type="entry name" value="CHEW"/>
    <property type="match status" value="1"/>
</dbReference>
<dbReference type="Gene3D" id="2.40.50.180">
    <property type="entry name" value="CheA-289, Domain 4"/>
    <property type="match status" value="1"/>
</dbReference>
<sequence>MSDNKNIESGEDYQGNSAELSDISSKLDLLQELKDSEAVHTEEPQFQCVVIALDSTLYGIQLLSVREILKVPKITWLPCSPAFITGVISVRGNIQAVVDLKIFLQLGCSDTTDQSRIILVESGELITGLLIDEMIDIITVPESAFIPFNESAPNAAHGYLKGRLAWQDKQLTLLNIDAIVQGVIVEQA</sequence>
<dbReference type="GO" id="GO:0007165">
    <property type="term" value="P:signal transduction"/>
    <property type="evidence" value="ECO:0007669"/>
    <property type="project" value="InterPro"/>
</dbReference>
<dbReference type="GO" id="GO:0005829">
    <property type="term" value="C:cytosol"/>
    <property type="evidence" value="ECO:0007669"/>
    <property type="project" value="TreeGrafter"/>
</dbReference>
<evidence type="ECO:0000313" key="3">
    <source>
        <dbReference type="Proteomes" id="UP000230821"/>
    </source>
</evidence>
<dbReference type="SUPFAM" id="SSF50341">
    <property type="entry name" value="CheW-like"/>
    <property type="match status" value="1"/>
</dbReference>
<dbReference type="AlphaFoldDB" id="A0A2G6KCW2"/>
<accession>A0A2G6KCW2</accession>
<gene>
    <name evidence="2" type="ORF">CSA56_11775</name>
</gene>
<proteinExistence type="predicted"/>
<dbReference type="SMART" id="SM00260">
    <property type="entry name" value="CheW"/>
    <property type="match status" value="1"/>
</dbReference>